<evidence type="ECO:0000256" key="4">
    <source>
        <dbReference type="ARBA" id="ARBA00012744"/>
    </source>
</evidence>
<dbReference type="InterPro" id="IPR036881">
    <property type="entry name" value="Glyco_hydro_3_C_sf"/>
</dbReference>
<evidence type="ECO:0000256" key="1">
    <source>
        <dbReference type="ARBA" id="ARBA00000448"/>
    </source>
</evidence>
<dbReference type="PANTHER" id="PTHR42715">
    <property type="entry name" value="BETA-GLUCOSIDASE"/>
    <property type="match status" value="1"/>
</dbReference>
<dbReference type="SMART" id="SM01217">
    <property type="entry name" value="Fn3_like"/>
    <property type="match status" value="1"/>
</dbReference>
<keyword evidence="7" id="KW-0378">Hydrolase</keyword>
<dbReference type="EC" id="3.2.1.21" evidence="4"/>
<dbReference type="Pfam" id="PF14310">
    <property type="entry name" value="Fn3-like"/>
    <property type="match status" value="1"/>
</dbReference>
<dbReference type="Gene3D" id="3.40.50.1700">
    <property type="entry name" value="Glycoside hydrolase family 3 C-terminal domain"/>
    <property type="match status" value="1"/>
</dbReference>
<feature type="transmembrane region" description="Helical" evidence="15">
    <location>
        <begin position="51"/>
        <end position="75"/>
    </location>
</feature>
<dbReference type="EMBL" id="HBEG01038936">
    <property type="protein sequence ID" value="CAD8378319.1"/>
    <property type="molecule type" value="Transcribed_RNA"/>
</dbReference>
<name>A0A7S0AYU5_9DINO</name>
<keyword evidence="15" id="KW-1133">Transmembrane helix</keyword>
<keyword evidence="5" id="KW-0964">Secreted</keyword>
<evidence type="ECO:0000256" key="7">
    <source>
        <dbReference type="ARBA" id="ARBA00022801"/>
    </source>
</evidence>
<evidence type="ECO:0000256" key="3">
    <source>
        <dbReference type="ARBA" id="ARBA00005336"/>
    </source>
</evidence>
<comment type="catalytic activity">
    <reaction evidence="1">
        <text>Hydrolysis of terminal, non-reducing beta-D-glucosyl residues with release of beta-D-glucose.</text>
        <dbReference type="EC" id="3.2.1.21"/>
    </reaction>
</comment>
<dbReference type="Pfam" id="PF01915">
    <property type="entry name" value="Glyco_hydro_3_C"/>
    <property type="match status" value="1"/>
</dbReference>
<reference evidence="17" key="1">
    <citation type="submission" date="2021-01" db="EMBL/GenBank/DDBJ databases">
        <authorList>
            <person name="Corre E."/>
            <person name="Pelletier E."/>
            <person name="Niang G."/>
            <person name="Scheremetjew M."/>
            <person name="Finn R."/>
            <person name="Kale V."/>
            <person name="Holt S."/>
            <person name="Cochrane G."/>
            <person name="Meng A."/>
            <person name="Brown T."/>
            <person name="Cohen L."/>
        </authorList>
    </citation>
    <scope>NUCLEOTIDE SEQUENCE</scope>
    <source>
        <strain evidence="17">Pbaha01</strain>
    </source>
</reference>
<evidence type="ECO:0000256" key="9">
    <source>
        <dbReference type="ARBA" id="ARBA00024983"/>
    </source>
</evidence>
<keyword evidence="8" id="KW-0326">Glycosidase</keyword>
<dbReference type="Pfam" id="PF00933">
    <property type="entry name" value="Glyco_hydro_3"/>
    <property type="match status" value="1"/>
</dbReference>
<dbReference type="Gene3D" id="2.60.40.10">
    <property type="entry name" value="Immunoglobulins"/>
    <property type="match status" value="1"/>
</dbReference>
<keyword evidence="6" id="KW-0732">Signal</keyword>
<evidence type="ECO:0000256" key="15">
    <source>
        <dbReference type="SAM" id="Phobius"/>
    </source>
</evidence>
<evidence type="ECO:0000256" key="13">
    <source>
        <dbReference type="ARBA" id="ARBA00041808"/>
    </source>
</evidence>
<evidence type="ECO:0000256" key="10">
    <source>
        <dbReference type="ARBA" id="ARBA00039579"/>
    </source>
</evidence>
<sequence length="855" mass="91863">MAASGGCRSLLTAEEEEEDEEEEEQQRQEGAALVDKASPRSTPAERARMRACCWALMAPAALLLLATAGLAGPAACLATPAQRCRWGLPGFGSAGWARGAPEAARELGDSRGQPGPGGLGRADRLLPWREARSKAVRVAAGLTRDETYTLVRGFWANTSASGSDPIPGYYVGNTDPIRRLGIPALKLQDSSNGFRPTAPGEMGTTTSWPSSLALASAWDESVVSATARAIAIEFKGKGANVLLGPGVNVHRTAYGGRNFEYLSGEDPYLGGRLAAAYVKAVQSEGVMAVVKHFAFNEQETNRNWGNVVVSERAAWELYYPPFEAAINAGAAAIMCAYNQVNGEFACGNSNLLHRDLKEKMGFKGFVMSDWEAAHGINDLSSGLDMEQPSGKHFDEEVLGNMSQVPIREAARRVLASIYHLRLDQFPGCALPCSGARSSNVRTRAHLKLAREAATAGVVLLKNDGVLPLSRDHVRTLAVLGTAASAQDTLNTWGPGSAYSGGGSGHVPAPHVVTPLQGIKERAHAAGITVLDDSTHVEEEREEDDGDGAQSSGAMAELDMGGPEDSDAPREETPREEKPRRRRSKPLDGLARAKKIAEKADVVIVVGSATTTESKDRQSLSLDAGADDLVHRIAGFRPTVVLMEVPGAVLTPWRVKASAIACLFMGGEETGRAWASVIFGDVSPTGKLAVTLPVSEHDTIRPGNPDAYYTEELMTSYRSLKMKAAYPFGHGLTFTQFELGVPATVTDNCTGAACIQVTVTNVGERAGSEVVQAYLVFDPHVKEPNQSLRGFHRTRLLEPGEREVLRFQFTVRDVSTYTEGHGWRQQEWAVVRLGTSSQDIRHLMPVRTSMPIRMLK</sequence>
<organism evidence="17">
    <name type="scientific">Pyrodinium bahamense</name>
    <dbReference type="NCBI Taxonomy" id="73915"/>
    <lineage>
        <taxon>Eukaryota</taxon>
        <taxon>Sar</taxon>
        <taxon>Alveolata</taxon>
        <taxon>Dinophyceae</taxon>
        <taxon>Gonyaulacales</taxon>
        <taxon>Pyrocystaceae</taxon>
        <taxon>Pyrodinium</taxon>
    </lineage>
</organism>
<accession>A0A7S0AYU5</accession>
<dbReference type="PANTHER" id="PTHR42715:SF12">
    <property type="entry name" value="BETA-GLUCOSIDASE G-RELATED"/>
    <property type="match status" value="1"/>
</dbReference>
<dbReference type="InterPro" id="IPR001764">
    <property type="entry name" value="Glyco_hydro_3_N"/>
</dbReference>
<evidence type="ECO:0000256" key="8">
    <source>
        <dbReference type="ARBA" id="ARBA00023295"/>
    </source>
</evidence>
<evidence type="ECO:0000259" key="16">
    <source>
        <dbReference type="SMART" id="SM01217"/>
    </source>
</evidence>
<dbReference type="Gene3D" id="3.20.20.300">
    <property type="entry name" value="Glycoside hydrolase, family 3, N-terminal domain"/>
    <property type="match status" value="1"/>
</dbReference>
<dbReference type="InterPro" id="IPR017853">
    <property type="entry name" value="GH"/>
</dbReference>
<dbReference type="GO" id="GO:0005576">
    <property type="term" value="C:extracellular region"/>
    <property type="evidence" value="ECO:0007669"/>
    <property type="project" value="UniProtKB-SubCell"/>
</dbReference>
<feature type="region of interest" description="Disordered" evidence="14">
    <location>
        <begin position="102"/>
        <end position="123"/>
    </location>
</feature>
<comment type="function">
    <text evidence="9">Beta-glucosidases are one of a number of cellulolytic enzymes involved in the degradation of cellulosic biomass. Catalyzes the last step releasing glucose from the inhibitory cellobiose.</text>
</comment>
<protein>
    <recommendedName>
        <fullName evidence="10">Probable beta-glucosidase G</fullName>
        <ecNumber evidence="4">3.2.1.21</ecNumber>
    </recommendedName>
    <alternativeName>
        <fullName evidence="11">Beta-D-glucoside glucohydrolase G</fullName>
    </alternativeName>
    <alternativeName>
        <fullName evidence="12">Cellobiase G</fullName>
    </alternativeName>
    <alternativeName>
        <fullName evidence="13">Gentiobiase G</fullName>
    </alternativeName>
</protein>
<dbReference type="InterPro" id="IPR013783">
    <property type="entry name" value="Ig-like_fold"/>
</dbReference>
<comment type="similarity">
    <text evidence="3">Belongs to the glycosyl hydrolase 3 family.</text>
</comment>
<evidence type="ECO:0000256" key="5">
    <source>
        <dbReference type="ARBA" id="ARBA00022525"/>
    </source>
</evidence>
<feature type="compositionally biased region" description="Basic and acidic residues" evidence="14">
    <location>
        <begin position="566"/>
        <end position="578"/>
    </location>
</feature>
<dbReference type="GO" id="GO:0009251">
    <property type="term" value="P:glucan catabolic process"/>
    <property type="evidence" value="ECO:0007669"/>
    <property type="project" value="TreeGrafter"/>
</dbReference>
<dbReference type="AlphaFoldDB" id="A0A7S0AYU5"/>
<dbReference type="InterPro" id="IPR002772">
    <property type="entry name" value="Glyco_hydro_3_C"/>
</dbReference>
<dbReference type="SUPFAM" id="SSF51445">
    <property type="entry name" value="(Trans)glycosidases"/>
    <property type="match status" value="1"/>
</dbReference>
<dbReference type="SUPFAM" id="SSF52279">
    <property type="entry name" value="Beta-D-glucan exohydrolase, C-terminal domain"/>
    <property type="match status" value="1"/>
</dbReference>
<dbReference type="GO" id="GO:0008422">
    <property type="term" value="F:beta-glucosidase activity"/>
    <property type="evidence" value="ECO:0007669"/>
    <property type="project" value="UniProtKB-EC"/>
</dbReference>
<feature type="region of interest" description="Disordered" evidence="14">
    <location>
        <begin position="528"/>
        <end position="590"/>
    </location>
</feature>
<dbReference type="InterPro" id="IPR036962">
    <property type="entry name" value="Glyco_hydro_3_N_sf"/>
</dbReference>
<evidence type="ECO:0000313" key="17">
    <source>
        <dbReference type="EMBL" id="CAD8378319.1"/>
    </source>
</evidence>
<evidence type="ECO:0000256" key="11">
    <source>
        <dbReference type="ARBA" id="ARBA00041276"/>
    </source>
</evidence>
<evidence type="ECO:0000256" key="2">
    <source>
        <dbReference type="ARBA" id="ARBA00004613"/>
    </source>
</evidence>
<keyword evidence="15" id="KW-0812">Transmembrane</keyword>
<evidence type="ECO:0000256" key="14">
    <source>
        <dbReference type="SAM" id="MobiDB-lite"/>
    </source>
</evidence>
<gene>
    <name evidence="17" type="ORF">PBAH0796_LOCUS23744</name>
</gene>
<keyword evidence="15" id="KW-0472">Membrane</keyword>
<feature type="domain" description="Fibronectin type III-like" evidence="16">
    <location>
        <begin position="768"/>
        <end position="836"/>
    </location>
</feature>
<dbReference type="InterPro" id="IPR026891">
    <property type="entry name" value="Fn3-like"/>
</dbReference>
<dbReference type="PRINTS" id="PR00133">
    <property type="entry name" value="GLHYDRLASE3"/>
</dbReference>
<comment type="subcellular location">
    <subcellularLocation>
        <location evidence="2">Secreted</location>
    </subcellularLocation>
</comment>
<proteinExistence type="inferred from homology"/>
<dbReference type="InterPro" id="IPR050288">
    <property type="entry name" value="Cellulose_deg_GH3"/>
</dbReference>
<evidence type="ECO:0000256" key="6">
    <source>
        <dbReference type="ARBA" id="ARBA00022729"/>
    </source>
</evidence>
<feature type="region of interest" description="Disordered" evidence="14">
    <location>
        <begin position="1"/>
        <end position="42"/>
    </location>
</feature>
<feature type="compositionally biased region" description="Acidic residues" evidence="14">
    <location>
        <begin position="13"/>
        <end position="24"/>
    </location>
</feature>
<evidence type="ECO:0000256" key="12">
    <source>
        <dbReference type="ARBA" id="ARBA00041601"/>
    </source>
</evidence>